<feature type="domain" description="HTH iclR-type" evidence="4">
    <location>
        <begin position="1"/>
        <end position="62"/>
    </location>
</feature>
<dbReference type="PANTHER" id="PTHR30136">
    <property type="entry name" value="HELIX-TURN-HELIX TRANSCRIPTIONAL REGULATOR, ICLR FAMILY"/>
    <property type="match status" value="1"/>
</dbReference>
<dbReference type="InterPro" id="IPR050707">
    <property type="entry name" value="HTH_MetabolicPath_Reg"/>
</dbReference>
<dbReference type="Gene3D" id="3.30.450.40">
    <property type="match status" value="1"/>
</dbReference>
<dbReference type="InterPro" id="IPR005471">
    <property type="entry name" value="Tscrpt_reg_IclR_N"/>
</dbReference>
<dbReference type="KEGG" id="tgi:RBB81_21290"/>
<dbReference type="AlphaFoldDB" id="A0AAU7Z0J7"/>
<dbReference type="Pfam" id="PF01614">
    <property type="entry name" value="IclR_C"/>
    <property type="match status" value="1"/>
</dbReference>
<dbReference type="PANTHER" id="PTHR30136:SF24">
    <property type="entry name" value="HTH-TYPE TRANSCRIPTIONAL REPRESSOR ALLR"/>
    <property type="match status" value="1"/>
</dbReference>
<sequence>MSGIDRYFSVLTLFSEEKSVWTVQAIALAVGVPASTVYRTVRELTRVNMLELAYEGHYRLGAAFVEFDRRARLTDPMVQLIGPMLSELVQQVGVPCVSVLARLYGDTVMCVADARNSGSSVHTSYERGRPRPLTRGATSKVILAQLTARRLTKLLAAKPSDQIAAANEANFRSELAAIRRNGYCVSHGEVDRGIVGVAVPVFLAEQALVASLSIMIEEVSFDESLERRLVLLLVSSVALAKEQLGRRVPAVSPGEPADNLG</sequence>
<evidence type="ECO:0000256" key="3">
    <source>
        <dbReference type="ARBA" id="ARBA00023163"/>
    </source>
</evidence>
<dbReference type="GO" id="GO:0003677">
    <property type="term" value="F:DNA binding"/>
    <property type="evidence" value="ECO:0007669"/>
    <property type="project" value="UniProtKB-KW"/>
</dbReference>
<dbReference type="RefSeq" id="WP_353072080.1">
    <property type="nucleotide sequence ID" value="NZ_CP132938.1"/>
</dbReference>
<dbReference type="PROSITE" id="PS51078">
    <property type="entry name" value="ICLR_ED"/>
    <property type="match status" value="1"/>
</dbReference>
<dbReference type="InterPro" id="IPR036388">
    <property type="entry name" value="WH-like_DNA-bd_sf"/>
</dbReference>
<dbReference type="SMART" id="SM00346">
    <property type="entry name" value="HTH_ICLR"/>
    <property type="match status" value="1"/>
</dbReference>
<dbReference type="GO" id="GO:0003700">
    <property type="term" value="F:DNA-binding transcription factor activity"/>
    <property type="evidence" value="ECO:0007669"/>
    <property type="project" value="TreeGrafter"/>
</dbReference>
<dbReference type="Pfam" id="PF09339">
    <property type="entry name" value="HTH_IclR"/>
    <property type="match status" value="1"/>
</dbReference>
<evidence type="ECO:0000256" key="2">
    <source>
        <dbReference type="ARBA" id="ARBA00023125"/>
    </source>
</evidence>
<dbReference type="GO" id="GO:0045892">
    <property type="term" value="P:negative regulation of DNA-templated transcription"/>
    <property type="evidence" value="ECO:0007669"/>
    <property type="project" value="TreeGrafter"/>
</dbReference>
<gene>
    <name evidence="6" type="ORF">RBB81_21290</name>
</gene>
<evidence type="ECO:0000256" key="1">
    <source>
        <dbReference type="ARBA" id="ARBA00023015"/>
    </source>
</evidence>
<dbReference type="InterPro" id="IPR036390">
    <property type="entry name" value="WH_DNA-bd_sf"/>
</dbReference>
<protein>
    <submittedName>
        <fullName evidence="6">IclR family transcriptional regulator C-terminal domain-containing protein</fullName>
    </submittedName>
</protein>
<evidence type="ECO:0000259" key="4">
    <source>
        <dbReference type="PROSITE" id="PS51077"/>
    </source>
</evidence>
<proteinExistence type="predicted"/>
<evidence type="ECO:0000259" key="5">
    <source>
        <dbReference type="PROSITE" id="PS51078"/>
    </source>
</evidence>
<dbReference type="PROSITE" id="PS51077">
    <property type="entry name" value="HTH_ICLR"/>
    <property type="match status" value="1"/>
</dbReference>
<keyword evidence="1" id="KW-0805">Transcription regulation</keyword>
<dbReference type="InterPro" id="IPR029016">
    <property type="entry name" value="GAF-like_dom_sf"/>
</dbReference>
<evidence type="ECO:0000313" key="6">
    <source>
        <dbReference type="EMBL" id="XCB22084.1"/>
    </source>
</evidence>
<feature type="domain" description="IclR-ED" evidence="5">
    <location>
        <begin position="56"/>
        <end position="246"/>
    </location>
</feature>
<reference evidence="6" key="2">
    <citation type="journal article" date="2024" name="Environ. Microbiol.">
        <title>Genome analysis and description of Tunturibacter gen. nov. expands the diversity of Terriglobia in tundra soils.</title>
        <authorList>
            <person name="Messyasz A."/>
            <person name="Mannisto M.K."/>
            <person name="Kerkhof L.J."/>
            <person name="Haggblom M.M."/>
        </authorList>
    </citation>
    <scope>NUCLEOTIDE SEQUENCE</scope>
    <source>
        <strain evidence="6">M8UP39</strain>
    </source>
</reference>
<keyword evidence="3" id="KW-0804">Transcription</keyword>
<reference evidence="6" key="1">
    <citation type="submission" date="2023-08" db="EMBL/GenBank/DDBJ databases">
        <authorList>
            <person name="Messyasz A."/>
            <person name="Mannisto M.K."/>
            <person name="Kerkhof L.J."/>
            <person name="Haggblom M."/>
        </authorList>
    </citation>
    <scope>NUCLEOTIDE SEQUENCE</scope>
    <source>
        <strain evidence="6">M8UP39</strain>
    </source>
</reference>
<dbReference type="SUPFAM" id="SSF55781">
    <property type="entry name" value="GAF domain-like"/>
    <property type="match status" value="1"/>
</dbReference>
<dbReference type="InterPro" id="IPR014757">
    <property type="entry name" value="Tscrpt_reg_IclR_C"/>
</dbReference>
<accession>A0AAU7Z0J7</accession>
<dbReference type="Gene3D" id="1.10.10.10">
    <property type="entry name" value="Winged helix-like DNA-binding domain superfamily/Winged helix DNA-binding domain"/>
    <property type="match status" value="1"/>
</dbReference>
<keyword evidence="2" id="KW-0238">DNA-binding</keyword>
<organism evidence="6">
    <name type="scientific">Tunturiibacter gelidiferens</name>
    <dbReference type="NCBI Taxonomy" id="3069689"/>
    <lineage>
        <taxon>Bacteria</taxon>
        <taxon>Pseudomonadati</taxon>
        <taxon>Acidobacteriota</taxon>
        <taxon>Terriglobia</taxon>
        <taxon>Terriglobales</taxon>
        <taxon>Acidobacteriaceae</taxon>
        <taxon>Tunturiibacter</taxon>
    </lineage>
</organism>
<dbReference type="SUPFAM" id="SSF46785">
    <property type="entry name" value="Winged helix' DNA-binding domain"/>
    <property type="match status" value="1"/>
</dbReference>
<dbReference type="EMBL" id="CP132938">
    <property type="protein sequence ID" value="XCB22084.1"/>
    <property type="molecule type" value="Genomic_DNA"/>
</dbReference>
<name>A0AAU7Z0J7_9BACT</name>